<dbReference type="Proteomes" id="UP000501989">
    <property type="component" value="Chromosome"/>
</dbReference>
<organism evidence="2 3">
    <name type="scientific">Pseudomonas graminis</name>
    <dbReference type="NCBI Taxonomy" id="158627"/>
    <lineage>
        <taxon>Bacteria</taxon>
        <taxon>Pseudomonadati</taxon>
        <taxon>Pseudomonadota</taxon>
        <taxon>Gammaproteobacteria</taxon>
        <taxon>Pseudomonadales</taxon>
        <taxon>Pseudomonadaceae</taxon>
        <taxon>Pseudomonas</taxon>
    </lineage>
</organism>
<dbReference type="Pfam" id="PF13508">
    <property type="entry name" value="Acetyltransf_7"/>
    <property type="match status" value="1"/>
</dbReference>
<dbReference type="RefSeq" id="WP_122624949.1">
    <property type="nucleotide sequence ID" value="NZ_CP053746.1"/>
</dbReference>
<dbReference type="InterPro" id="IPR000182">
    <property type="entry name" value="GNAT_dom"/>
</dbReference>
<reference evidence="3" key="1">
    <citation type="submission" date="2019-12" db="EMBL/GenBank/DDBJ databases">
        <title>Endophytic bacteria associated with Panax ginseng seedlings.</title>
        <authorList>
            <person name="Park J.M."/>
            <person name="Shin R."/>
            <person name="Jo S.H."/>
        </authorList>
    </citation>
    <scope>NUCLEOTIDE SEQUENCE [LARGE SCALE GENOMIC DNA]</scope>
    <source>
        <strain evidence="3">PgKB30</strain>
    </source>
</reference>
<sequence length="216" mass="24705">MPELPSETAEIRQLDSGYSRETRSLLYLAYRQEPSFAHLFESGRSGYEHRVRSTIRQLVKQHFLQEMPALGLFVADRLVGAVLIAPPQRRLGITESWAWRIRMLMSTGLRGTQRYLEYYHDVLACAPSEAVHVLPLFGVHPDFQGQRYGEQLLHALHDWCAEDKNSEGIVLDTGNGHYLEFYQRQGYEEIGEVAVGPVRERIFFHPNPHVSLGSVA</sequence>
<dbReference type="CDD" id="cd04301">
    <property type="entry name" value="NAT_SF"/>
    <property type="match status" value="1"/>
</dbReference>
<feature type="domain" description="N-acetyltransferase" evidence="1">
    <location>
        <begin position="25"/>
        <end position="205"/>
    </location>
</feature>
<keyword evidence="3" id="KW-1185">Reference proteome</keyword>
<dbReference type="PROSITE" id="PS51186">
    <property type="entry name" value="GNAT"/>
    <property type="match status" value="1"/>
</dbReference>
<dbReference type="Gene3D" id="3.40.630.30">
    <property type="match status" value="1"/>
</dbReference>
<evidence type="ECO:0000259" key="1">
    <source>
        <dbReference type="PROSITE" id="PS51186"/>
    </source>
</evidence>
<dbReference type="AlphaFoldDB" id="A0A6M8MM79"/>
<dbReference type="KEGG" id="pgg:FX982_04038"/>
<evidence type="ECO:0000313" key="3">
    <source>
        <dbReference type="Proteomes" id="UP000501989"/>
    </source>
</evidence>
<name>A0A6M8MM79_9PSED</name>
<dbReference type="InterPro" id="IPR016181">
    <property type="entry name" value="Acyl_CoA_acyltransferase"/>
</dbReference>
<protein>
    <recommendedName>
        <fullName evidence="1">N-acetyltransferase domain-containing protein</fullName>
    </recommendedName>
</protein>
<proteinExistence type="predicted"/>
<dbReference type="EMBL" id="CP053746">
    <property type="protein sequence ID" value="QKF53046.1"/>
    <property type="molecule type" value="Genomic_DNA"/>
</dbReference>
<accession>A0A6M8MM79</accession>
<gene>
    <name evidence="2" type="ORF">FX982_04038</name>
</gene>
<dbReference type="SUPFAM" id="SSF55729">
    <property type="entry name" value="Acyl-CoA N-acyltransferases (Nat)"/>
    <property type="match status" value="1"/>
</dbReference>
<evidence type="ECO:0000313" key="2">
    <source>
        <dbReference type="EMBL" id="QKF53046.1"/>
    </source>
</evidence>
<dbReference type="GO" id="GO:0016747">
    <property type="term" value="F:acyltransferase activity, transferring groups other than amino-acyl groups"/>
    <property type="evidence" value="ECO:0007669"/>
    <property type="project" value="InterPro"/>
</dbReference>